<dbReference type="Pfam" id="PF00331">
    <property type="entry name" value="Glyco_hydro_10"/>
    <property type="match status" value="1"/>
</dbReference>
<evidence type="ECO:0000256" key="4">
    <source>
        <dbReference type="ARBA" id="ARBA00023326"/>
    </source>
</evidence>
<dbReference type="GO" id="GO:0000272">
    <property type="term" value="P:polysaccharide catabolic process"/>
    <property type="evidence" value="ECO:0007669"/>
    <property type="project" value="UniProtKB-KW"/>
</dbReference>
<dbReference type="InterPro" id="IPR001000">
    <property type="entry name" value="GH10_dom"/>
</dbReference>
<evidence type="ECO:0000313" key="6">
    <source>
        <dbReference type="EMBL" id="KAG0138948.1"/>
    </source>
</evidence>
<dbReference type="EMBL" id="MU168114">
    <property type="protein sequence ID" value="KAG0138948.1"/>
    <property type="molecule type" value="Genomic_DNA"/>
</dbReference>
<evidence type="ECO:0000256" key="2">
    <source>
        <dbReference type="ARBA" id="ARBA00022801"/>
    </source>
</evidence>
<dbReference type="Proteomes" id="UP000886653">
    <property type="component" value="Unassembled WGS sequence"/>
</dbReference>
<proteinExistence type="inferred from homology"/>
<sequence length="50" mass="5464">MKLPASKKSLAQQAEDYSTLVRACKEVQGCQGITVWGVGYGDSWIPSTFK</sequence>
<evidence type="ECO:0000256" key="3">
    <source>
        <dbReference type="ARBA" id="ARBA00023277"/>
    </source>
</evidence>
<organism evidence="6 7">
    <name type="scientific">Cronartium quercuum f. sp. fusiforme G11</name>
    <dbReference type="NCBI Taxonomy" id="708437"/>
    <lineage>
        <taxon>Eukaryota</taxon>
        <taxon>Fungi</taxon>
        <taxon>Dikarya</taxon>
        <taxon>Basidiomycota</taxon>
        <taxon>Pucciniomycotina</taxon>
        <taxon>Pucciniomycetes</taxon>
        <taxon>Pucciniales</taxon>
        <taxon>Coleosporiaceae</taxon>
        <taxon>Cronartium</taxon>
    </lineage>
</organism>
<feature type="non-terminal residue" evidence="6">
    <location>
        <position position="50"/>
    </location>
</feature>
<name>A0A9P6N7P5_9BASI</name>
<feature type="domain" description="GH10" evidence="5">
    <location>
        <begin position="5"/>
        <end position="48"/>
    </location>
</feature>
<reference evidence="6" key="1">
    <citation type="submission" date="2013-11" db="EMBL/GenBank/DDBJ databases">
        <title>Genome sequence of the fusiform rust pathogen reveals effectors for host alternation and coevolution with pine.</title>
        <authorList>
            <consortium name="DOE Joint Genome Institute"/>
            <person name="Smith K."/>
            <person name="Pendleton A."/>
            <person name="Kubisiak T."/>
            <person name="Anderson C."/>
            <person name="Salamov A."/>
            <person name="Aerts A."/>
            <person name="Riley R."/>
            <person name="Clum A."/>
            <person name="Lindquist E."/>
            <person name="Ence D."/>
            <person name="Campbell M."/>
            <person name="Kronenberg Z."/>
            <person name="Feau N."/>
            <person name="Dhillon B."/>
            <person name="Hamelin R."/>
            <person name="Burleigh J."/>
            <person name="Smith J."/>
            <person name="Yandell M."/>
            <person name="Nelson C."/>
            <person name="Grigoriev I."/>
            <person name="Davis J."/>
        </authorList>
    </citation>
    <scope>NUCLEOTIDE SEQUENCE</scope>
    <source>
        <strain evidence="6">G11</strain>
    </source>
</reference>
<dbReference type="Gene3D" id="3.20.20.80">
    <property type="entry name" value="Glycosidases"/>
    <property type="match status" value="1"/>
</dbReference>
<keyword evidence="2" id="KW-0378">Hydrolase</keyword>
<comment type="caution">
    <text evidence="6">The sequence shown here is derived from an EMBL/GenBank/DDBJ whole genome shotgun (WGS) entry which is preliminary data.</text>
</comment>
<evidence type="ECO:0000259" key="5">
    <source>
        <dbReference type="Pfam" id="PF00331"/>
    </source>
</evidence>
<evidence type="ECO:0000313" key="7">
    <source>
        <dbReference type="Proteomes" id="UP000886653"/>
    </source>
</evidence>
<dbReference type="OrthoDB" id="3055998at2759"/>
<protein>
    <recommendedName>
        <fullName evidence="5">GH10 domain-containing protein</fullName>
    </recommendedName>
</protein>
<comment type="similarity">
    <text evidence="1">Belongs to the glycosyl hydrolase 10 (cellulase F) family.</text>
</comment>
<dbReference type="SUPFAM" id="SSF51445">
    <property type="entry name" value="(Trans)glycosidases"/>
    <property type="match status" value="1"/>
</dbReference>
<dbReference type="GO" id="GO:0031176">
    <property type="term" value="F:endo-1,4-beta-xylanase activity"/>
    <property type="evidence" value="ECO:0007669"/>
    <property type="project" value="UniProtKB-ARBA"/>
</dbReference>
<dbReference type="AlphaFoldDB" id="A0A9P6N7P5"/>
<accession>A0A9P6N7P5</accession>
<keyword evidence="7" id="KW-1185">Reference proteome</keyword>
<keyword evidence="3" id="KW-0119">Carbohydrate metabolism</keyword>
<keyword evidence="4" id="KW-0624">Polysaccharide degradation</keyword>
<gene>
    <name evidence="6" type="ORF">CROQUDRAFT_32512</name>
</gene>
<evidence type="ECO:0000256" key="1">
    <source>
        <dbReference type="ARBA" id="ARBA00007495"/>
    </source>
</evidence>
<dbReference type="InterPro" id="IPR017853">
    <property type="entry name" value="GH"/>
</dbReference>